<evidence type="ECO:0000256" key="1">
    <source>
        <dbReference type="SAM" id="MobiDB-lite"/>
    </source>
</evidence>
<dbReference type="Proteomes" id="UP000015106">
    <property type="component" value="Chromosome 1"/>
</dbReference>
<accession>A0A8R7P7J8</accession>
<reference evidence="2" key="2">
    <citation type="submission" date="2018-03" db="EMBL/GenBank/DDBJ databases">
        <title>The Triticum urartu genome reveals the dynamic nature of wheat genome evolution.</title>
        <authorList>
            <person name="Ling H."/>
            <person name="Ma B."/>
            <person name="Shi X."/>
            <person name="Liu H."/>
            <person name="Dong L."/>
            <person name="Sun H."/>
            <person name="Cao Y."/>
            <person name="Gao Q."/>
            <person name="Zheng S."/>
            <person name="Li Y."/>
            <person name="Yu Y."/>
            <person name="Du H."/>
            <person name="Qi M."/>
            <person name="Li Y."/>
            <person name="Yu H."/>
            <person name="Cui Y."/>
            <person name="Wang N."/>
            <person name="Chen C."/>
            <person name="Wu H."/>
            <person name="Zhao Y."/>
            <person name="Zhang J."/>
            <person name="Li Y."/>
            <person name="Zhou W."/>
            <person name="Zhang B."/>
            <person name="Hu W."/>
            <person name="Eijk M."/>
            <person name="Tang J."/>
            <person name="Witsenboer H."/>
            <person name="Zhao S."/>
            <person name="Li Z."/>
            <person name="Zhang A."/>
            <person name="Wang D."/>
            <person name="Liang C."/>
        </authorList>
    </citation>
    <scope>NUCLEOTIDE SEQUENCE [LARGE SCALE GENOMIC DNA]</scope>
    <source>
        <strain evidence="2">cv. G1812</strain>
    </source>
</reference>
<organism evidence="2 3">
    <name type="scientific">Triticum urartu</name>
    <name type="common">Red wild einkorn</name>
    <name type="synonym">Crithodium urartu</name>
    <dbReference type="NCBI Taxonomy" id="4572"/>
    <lineage>
        <taxon>Eukaryota</taxon>
        <taxon>Viridiplantae</taxon>
        <taxon>Streptophyta</taxon>
        <taxon>Embryophyta</taxon>
        <taxon>Tracheophyta</taxon>
        <taxon>Spermatophyta</taxon>
        <taxon>Magnoliopsida</taxon>
        <taxon>Liliopsida</taxon>
        <taxon>Poales</taxon>
        <taxon>Poaceae</taxon>
        <taxon>BOP clade</taxon>
        <taxon>Pooideae</taxon>
        <taxon>Triticodae</taxon>
        <taxon>Triticeae</taxon>
        <taxon>Triticinae</taxon>
        <taxon>Triticum</taxon>
    </lineage>
</organism>
<evidence type="ECO:0000313" key="2">
    <source>
        <dbReference type="EnsemblPlants" id="TuG1812G0100002883.01.T01.cds406921"/>
    </source>
</evidence>
<feature type="compositionally biased region" description="Basic and acidic residues" evidence="1">
    <location>
        <begin position="91"/>
        <end position="101"/>
    </location>
</feature>
<dbReference type="EnsemblPlants" id="TuG1812G0100002883.01.T01">
    <property type="protein sequence ID" value="TuG1812G0100002883.01.T01.cds406921"/>
    <property type="gene ID" value="TuG1812G0100002883.01"/>
</dbReference>
<dbReference type="Gramene" id="TuG1812G0100002883.01.T01">
    <property type="protein sequence ID" value="TuG1812G0100002883.01.T01.cds406921"/>
    <property type="gene ID" value="TuG1812G0100002883.01"/>
</dbReference>
<protein>
    <submittedName>
        <fullName evidence="2">Uncharacterized protein</fullName>
    </submittedName>
</protein>
<evidence type="ECO:0000313" key="3">
    <source>
        <dbReference type="Proteomes" id="UP000015106"/>
    </source>
</evidence>
<name>A0A8R7P7J8_TRIUA</name>
<reference evidence="3" key="1">
    <citation type="journal article" date="2013" name="Nature">
        <title>Draft genome of the wheat A-genome progenitor Triticum urartu.</title>
        <authorList>
            <person name="Ling H.Q."/>
            <person name="Zhao S."/>
            <person name="Liu D."/>
            <person name="Wang J."/>
            <person name="Sun H."/>
            <person name="Zhang C."/>
            <person name="Fan H."/>
            <person name="Li D."/>
            <person name="Dong L."/>
            <person name="Tao Y."/>
            <person name="Gao C."/>
            <person name="Wu H."/>
            <person name="Li Y."/>
            <person name="Cui Y."/>
            <person name="Guo X."/>
            <person name="Zheng S."/>
            <person name="Wang B."/>
            <person name="Yu K."/>
            <person name="Liang Q."/>
            <person name="Yang W."/>
            <person name="Lou X."/>
            <person name="Chen J."/>
            <person name="Feng M."/>
            <person name="Jian J."/>
            <person name="Zhang X."/>
            <person name="Luo G."/>
            <person name="Jiang Y."/>
            <person name="Liu J."/>
            <person name="Wang Z."/>
            <person name="Sha Y."/>
            <person name="Zhang B."/>
            <person name="Wu H."/>
            <person name="Tang D."/>
            <person name="Shen Q."/>
            <person name="Xue P."/>
            <person name="Zou S."/>
            <person name="Wang X."/>
            <person name="Liu X."/>
            <person name="Wang F."/>
            <person name="Yang Y."/>
            <person name="An X."/>
            <person name="Dong Z."/>
            <person name="Zhang K."/>
            <person name="Zhang X."/>
            <person name="Luo M.C."/>
            <person name="Dvorak J."/>
            <person name="Tong Y."/>
            <person name="Wang J."/>
            <person name="Yang H."/>
            <person name="Li Z."/>
            <person name="Wang D."/>
            <person name="Zhang A."/>
            <person name="Wang J."/>
        </authorList>
    </citation>
    <scope>NUCLEOTIDE SEQUENCE</scope>
    <source>
        <strain evidence="3">cv. G1812</strain>
    </source>
</reference>
<feature type="compositionally biased region" description="Polar residues" evidence="1">
    <location>
        <begin position="65"/>
        <end position="84"/>
    </location>
</feature>
<reference evidence="2" key="3">
    <citation type="submission" date="2022-06" db="UniProtKB">
        <authorList>
            <consortium name="EnsemblPlants"/>
        </authorList>
    </citation>
    <scope>IDENTIFICATION</scope>
</reference>
<dbReference type="AlphaFoldDB" id="A0A8R7P7J8"/>
<sequence length="101" mass="11481">MSNYCQAPAYTIIFSQCFLRGRIGTWKGTSQSTITSSKLAIVKPSFSCRYAPRAQMLNLVPPATQHTYSSHRQFSSPRSKTPKTCTARPQRVPERRDRCPR</sequence>
<proteinExistence type="predicted"/>
<keyword evidence="3" id="KW-1185">Reference proteome</keyword>
<feature type="region of interest" description="Disordered" evidence="1">
    <location>
        <begin position="65"/>
        <end position="101"/>
    </location>
</feature>